<feature type="compositionally biased region" description="Polar residues" evidence="2">
    <location>
        <begin position="373"/>
        <end position="402"/>
    </location>
</feature>
<feature type="compositionally biased region" description="Basic and acidic residues" evidence="2">
    <location>
        <begin position="976"/>
        <end position="985"/>
    </location>
</feature>
<feature type="region of interest" description="Disordered" evidence="2">
    <location>
        <begin position="625"/>
        <end position="684"/>
    </location>
</feature>
<evidence type="ECO:0000256" key="2">
    <source>
        <dbReference type="SAM" id="MobiDB-lite"/>
    </source>
</evidence>
<dbReference type="Gene3D" id="2.20.110.10">
    <property type="entry name" value="Histone H3 K4-specific methyltransferase SET7/9 N-terminal domain"/>
    <property type="match status" value="4"/>
</dbReference>
<feature type="region of interest" description="Disordered" evidence="2">
    <location>
        <begin position="966"/>
        <end position="985"/>
    </location>
</feature>
<dbReference type="EMBL" id="JALLPJ020001029">
    <property type="protein sequence ID" value="KAL3777750.1"/>
    <property type="molecule type" value="Genomic_DNA"/>
</dbReference>
<accession>A0ABD3NUZ4</accession>
<dbReference type="Pfam" id="PF02493">
    <property type="entry name" value="MORN"/>
    <property type="match status" value="8"/>
</dbReference>
<feature type="region of interest" description="Disordered" evidence="2">
    <location>
        <begin position="22"/>
        <end position="96"/>
    </location>
</feature>
<dbReference type="PANTHER" id="PTHR43215">
    <property type="entry name" value="RADIAL SPOKE HEAD 1 HOMOLOG"/>
    <property type="match status" value="1"/>
</dbReference>
<dbReference type="AlphaFoldDB" id="A0ABD3NUZ4"/>
<feature type="compositionally biased region" description="Polar residues" evidence="2">
    <location>
        <begin position="67"/>
        <end position="96"/>
    </location>
</feature>
<feature type="compositionally biased region" description="Basic and acidic residues" evidence="2">
    <location>
        <begin position="139"/>
        <end position="174"/>
    </location>
</feature>
<proteinExistence type="predicted"/>
<feature type="compositionally biased region" description="Basic residues" evidence="2">
    <location>
        <begin position="584"/>
        <end position="595"/>
    </location>
</feature>
<protein>
    <submittedName>
        <fullName evidence="3">Uncharacterized protein</fullName>
    </submittedName>
</protein>
<dbReference type="PANTHER" id="PTHR43215:SF14">
    <property type="entry name" value="RADIAL SPOKE HEAD 1 HOMOLOG"/>
    <property type="match status" value="1"/>
</dbReference>
<feature type="compositionally biased region" description="Low complexity" evidence="2">
    <location>
        <begin position="433"/>
        <end position="443"/>
    </location>
</feature>
<dbReference type="SMART" id="SM00698">
    <property type="entry name" value="MORN"/>
    <property type="match status" value="9"/>
</dbReference>
<feature type="region of interest" description="Disordered" evidence="2">
    <location>
        <begin position="543"/>
        <end position="609"/>
    </location>
</feature>
<dbReference type="SUPFAM" id="SSF82185">
    <property type="entry name" value="Histone H3 K4-specific methyltransferase SET7/9 N-terminal domain"/>
    <property type="match status" value="3"/>
</dbReference>
<evidence type="ECO:0000256" key="1">
    <source>
        <dbReference type="ARBA" id="ARBA00022737"/>
    </source>
</evidence>
<gene>
    <name evidence="3" type="ORF">ACHAWO_006983</name>
</gene>
<keyword evidence="1" id="KW-0677">Repeat</keyword>
<feature type="region of interest" description="Disordered" evidence="2">
    <location>
        <begin position="336"/>
        <end position="450"/>
    </location>
</feature>
<evidence type="ECO:0000313" key="3">
    <source>
        <dbReference type="EMBL" id="KAL3777750.1"/>
    </source>
</evidence>
<evidence type="ECO:0000313" key="4">
    <source>
        <dbReference type="Proteomes" id="UP001530400"/>
    </source>
</evidence>
<feature type="region of interest" description="Disordered" evidence="2">
    <location>
        <begin position="123"/>
        <end position="186"/>
    </location>
</feature>
<dbReference type="Proteomes" id="UP001530400">
    <property type="component" value="Unassembled WGS sequence"/>
</dbReference>
<name>A0ABD3NUZ4_9STRA</name>
<reference evidence="3 4" key="1">
    <citation type="submission" date="2024-10" db="EMBL/GenBank/DDBJ databases">
        <title>Updated reference genomes for cyclostephanoid diatoms.</title>
        <authorList>
            <person name="Roberts W.R."/>
            <person name="Alverson A.J."/>
        </authorList>
    </citation>
    <scope>NUCLEOTIDE SEQUENCE [LARGE SCALE GENOMIC DNA]</scope>
    <source>
        <strain evidence="3 4">AJA010-31</strain>
    </source>
</reference>
<comment type="caution">
    <text evidence="3">The sequence shown here is derived from an EMBL/GenBank/DDBJ whole genome shotgun (WGS) entry which is preliminary data.</text>
</comment>
<dbReference type="InterPro" id="IPR003409">
    <property type="entry name" value="MORN"/>
</dbReference>
<feature type="compositionally biased region" description="Polar residues" evidence="2">
    <location>
        <begin position="649"/>
        <end position="660"/>
    </location>
</feature>
<sequence>MITLRGKLTKTLVQAKPVTPAITRSNLGPSDVNASSAPQAENAAPAVDAIPQVPPGNGARPEIDVNVSHNQKDPTPTTSGDNANPPSVEAPSQDTPIIQQPLVEEWIWRGVWAFGSLPEDKDDVLLPSSGNESKTPPLEGHKVDESKLENIKGDGVKGDDKGEPKVNDDKKEGEAPLNESSQALMNNTTKPRPFFYRFIKVVDAKDVIVPSSLLVQEIVEEEEKDVRGGGGEMKIGVEGGEKKDDGAAAAAEISEVKNKAVAVSATTAAVASEVKLDVKLADATGVVYDDTKVDAATATSKDGEKIGLPTTNQTIDQVSTNKDVFDIPSQDAAQIADAKPNEGADAVMSDPTKISVTQESNDNKTAEPPTAMAESSTQKTTESTAVLPSQTKNQASASTKQTYGDEPYTPASLTHPTPPGGKWEGHFENIVPNNPSSTRNSNSGRRKDKKDNRIREVFYLFFNSTPEKDAKTAFEEDTVVDINNDIKVGEEGDTKGEEAESTALLLPEGRIHVRGYGTNRFGTFEIVGSLDCESGMLHVQRMYVETPPEKESKRPKREGGTGRRGRPPKNKDREGGMINDSNKQRGRKRKPSLKKRTMEFLDDGTSIDMGGMDIASAVKKRARLSVDSSTGSAQIGFPLPQCREDVRPSSGSKQQHQQLVPSLKGSGGNMGSSKKKNPAPQNREASLMSQFVQPIVDVMDPLPSDGDPLLARWRAAHYLYYQREEANNEDGGDGANNAASKVNSVVYEGEMVDGYREGMGICLYDNNTMYEGKWKKNKEHGKGTLMTPDRSKIIYEGDWERGRMHGSGSYFYYKDIFFGGVGQYVGDFRENLRHGRGKYTFPDGSTYEGEWKENAPNGWGLFRWTDGSLYEGFWSKGCRHGNIGTLIVSDGFRYEGAWVDNAMEGRGVATYPNGQVYEGMWVAGRREGRGTIRFTNGAIYEGRFKDDNMEGQGTMKMSRNAIIPLHSNDDDSDDEIMQRDDGEPKNDWMIPIEFQSDISHIHQKAGFSQVGL</sequence>
<feature type="compositionally biased region" description="Basic and acidic residues" evidence="2">
    <location>
        <begin position="547"/>
        <end position="561"/>
    </location>
</feature>
<feature type="compositionally biased region" description="Polar residues" evidence="2">
    <location>
        <begin position="22"/>
        <end position="39"/>
    </location>
</feature>
<keyword evidence="4" id="KW-1185">Reference proteome</keyword>
<organism evidence="3 4">
    <name type="scientific">Cyclotella atomus</name>
    <dbReference type="NCBI Taxonomy" id="382360"/>
    <lineage>
        <taxon>Eukaryota</taxon>
        <taxon>Sar</taxon>
        <taxon>Stramenopiles</taxon>
        <taxon>Ochrophyta</taxon>
        <taxon>Bacillariophyta</taxon>
        <taxon>Coscinodiscophyceae</taxon>
        <taxon>Thalassiosirophycidae</taxon>
        <taxon>Stephanodiscales</taxon>
        <taxon>Stephanodiscaceae</taxon>
        <taxon>Cyclotella</taxon>
    </lineage>
</organism>